<evidence type="ECO:0000313" key="1">
    <source>
        <dbReference type="EMBL" id="KAI8425467.1"/>
    </source>
</evidence>
<evidence type="ECO:0000313" key="2">
    <source>
        <dbReference type="Proteomes" id="UP001064048"/>
    </source>
</evidence>
<proteinExistence type="predicted"/>
<dbReference type="EMBL" id="CM046111">
    <property type="protein sequence ID" value="KAI8425467.1"/>
    <property type="molecule type" value="Genomic_DNA"/>
</dbReference>
<sequence length="125" mass="14001">MAPCARVVCGDGLHPLKAWRRRATQSLLSAHRKLWLQSPNAEPNDGEAVEPLRYQRRWPLIDAGRTHLLNGSLRRKGVVKYSLVQTAELEKTPLGLSSAMLTIHVEPPPRHARPNCGPRPHNNVI</sequence>
<dbReference type="Proteomes" id="UP001064048">
    <property type="component" value="Chromosome 11"/>
</dbReference>
<name>A0ACC0JN01_CHOFU</name>
<accession>A0ACC0JN01</accession>
<organism evidence="1 2">
    <name type="scientific">Choristoneura fumiferana</name>
    <name type="common">Spruce budworm moth</name>
    <name type="synonym">Archips fumiferana</name>
    <dbReference type="NCBI Taxonomy" id="7141"/>
    <lineage>
        <taxon>Eukaryota</taxon>
        <taxon>Metazoa</taxon>
        <taxon>Ecdysozoa</taxon>
        <taxon>Arthropoda</taxon>
        <taxon>Hexapoda</taxon>
        <taxon>Insecta</taxon>
        <taxon>Pterygota</taxon>
        <taxon>Neoptera</taxon>
        <taxon>Endopterygota</taxon>
        <taxon>Lepidoptera</taxon>
        <taxon>Glossata</taxon>
        <taxon>Ditrysia</taxon>
        <taxon>Tortricoidea</taxon>
        <taxon>Tortricidae</taxon>
        <taxon>Tortricinae</taxon>
        <taxon>Choristoneura</taxon>
    </lineage>
</organism>
<comment type="caution">
    <text evidence="1">The sequence shown here is derived from an EMBL/GenBank/DDBJ whole genome shotgun (WGS) entry which is preliminary data.</text>
</comment>
<gene>
    <name evidence="1" type="ORF">MSG28_007212</name>
</gene>
<keyword evidence="2" id="KW-1185">Reference proteome</keyword>
<reference evidence="1 2" key="1">
    <citation type="journal article" date="2022" name="Genome Biol. Evol.">
        <title>The Spruce Budworm Genome: Reconstructing the Evolutionary History of Antifreeze Proteins.</title>
        <authorList>
            <person name="Beliveau C."/>
            <person name="Gagne P."/>
            <person name="Picq S."/>
            <person name="Vernygora O."/>
            <person name="Keeling C.I."/>
            <person name="Pinkney K."/>
            <person name="Doucet D."/>
            <person name="Wen F."/>
            <person name="Johnston J.S."/>
            <person name="Maaroufi H."/>
            <person name="Boyle B."/>
            <person name="Laroche J."/>
            <person name="Dewar K."/>
            <person name="Juretic N."/>
            <person name="Blackburn G."/>
            <person name="Nisole A."/>
            <person name="Brunet B."/>
            <person name="Brandao M."/>
            <person name="Lumley L."/>
            <person name="Duan J."/>
            <person name="Quan G."/>
            <person name="Lucarotti C.J."/>
            <person name="Roe A.D."/>
            <person name="Sperling F.A.H."/>
            <person name="Levesque R.C."/>
            <person name="Cusson M."/>
        </authorList>
    </citation>
    <scope>NUCLEOTIDE SEQUENCE [LARGE SCALE GENOMIC DNA]</scope>
    <source>
        <strain evidence="1">Glfc:IPQL:Cfum</strain>
    </source>
</reference>
<protein>
    <submittedName>
        <fullName evidence="1">Uncharacterized protein</fullName>
    </submittedName>
</protein>